<dbReference type="PROSITE" id="PS50048">
    <property type="entry name" value="ZN2_CY6_FUNGAL_2"/>
    <property type="match status" value="1"/>
</dbReference>
<dbReference type="PROSITE" id="PS00463">
    <property type="entry name" value="ZN2_CY6_FUNGAL_1"/>
    <property type="match status" value="1"/>
</dbReference>
<name>A0A5M9MQN8_9EURO</name>
<dbReference type="GO" id="GO:0003677">
    <property type="term" value="F:DNA binding"/>
    <property type="evidence" value="ECO:0007669"/>
    <property type="project" value="UniProtKB-KW"/>
</dbReference>
<dbReference type="OrthoDB" id="3364175at2759"/>
<feature type="region of interest" description="Disordered" evidence="10">
    <location>
        <begin position="751"/>
        <end position="805"/>
    </location>
</feature>
<keyword evidence="2" id="KW-0479">Metal-binding</keyword>
<evidence type="ECO:0000256" key="7">
    <source>
        <dbReference type="ARBA" id="ARBA00023159"/>
    </source>
</evidence>
<dbReference type="GeneID" id="54331798"/>
<dbReference type="InterPro" id="IPR052783">
    <property type="entry name" value="Metabolic/Drug-Res_Regulator"/>
</dbReference>
<dbReference type="AlphaFoldDB" id="A0A5M9MQN8"/>
<keyword evidence="6" id="KW-0238">DNA-binding</keyword>
<feature type="compositionally biased region" description="Polar residues" evidence="10">
    <location>
        <begin position="764"/>
        <end position="791"/>
    </location>
</feature>
<dbReference type="InterPro" id="IPR007219">
    <property type="entry name" value="XnlR_reg_dom"/>
</dbReference>
<proteinExistence type="predicted"/>
<dbReference type="GO" id="GO:0008270">
    <property type="term" value="F:zinc ion binding"/>
    <property type="evidence" value="ECO:0007669"/>
    <property type="project" value="InterPro"/>
</dbReference>
<keyword evidence="9" id="KW-0539">Nucleus</keyword>
<organism evidence="12 13">
    <name type="scientific">Aspergillus tanneri</name>
    <dbReference type="NCBI Taxonomy" id="1220188"/>
    <lineage>
        <taxon>Eukaryota</taxon>
        <taxon>Fungi</taxon>
        <taxon>Dikarya</taxon>
        <taxon>Ascomycota</taxon>
        <taxon>Pezizomycotina</taxon>
        <taxon>Eurotiomycetes</taxon>
        <taxon>Eurotiomycetidae</taxon>
        <taxon>Eurotiales</taxon>
        <taxon>Aspergillaceae</taxon>
        <taxon>Aspergillus</taxon>
        <taxon>Aspergillus subgen. Circumdati</taxon>
    </lineage>
</organism>
<dbReference type="PANTHER" id="PTHR47655">
    <property type="entry name" value="QUINIC ACID UTILIZATION ACTIVATOR"/>
    <property type="match status" value="1"/>
</dbReference>
<keyword evidence="3" id="KW-0862">Zinc</keyword>
<feature type="compositionally biased region" description="Polar residues" evidence="10">
    <location>
        <begin position="673"/>
        <end position="689"/>
    </location>
</feature>
<feature type="domain" description="Zn(2)-C6 fungal-type" evidence="11">
    <location>
        <begin position="18"/>
        <end position="48"/>
    </location>
</feature>
<evidence type="ECO:0000256" key="5">
    <source>
        <dbReference type="ARBA" id="ARBA00023015"/>
    </source>
</evidence>
<dbReference type="GO" id="GO:0000981">
    <property type="term" value="F:DNA-binding transcription factor activity, RNA polymerase II-specific"/>
    <property type="evidence" value="ECO:0007669"/>
    <property type="project" value="InterPro"/>
</dbReference>
<keyword evidence="7" id="KW-0010">Activator</keyword>
<feature type="region of interest" description="Disordered" evidence="10">
    <location>
        <begin position="129"/>
        <end position="152"/>
    </location>
</feature>
<feature type="compositionally biased region" description="Basic and acidic residues" evidence="10">
    <location>
        <begin position="137"/>
        <end position="149"/>
    </location>
</feature>
<dbReference type="RefSeq" id="XP_033424248.1">
    <property type="nucleotide sequence ID" value="XM_033573696.1"/>
</dbReference>
<evidence type="ECO:0000256" key="4">
    <source>
        <dbReference type="ARBA" id="ARBA00022911"/>
    </source>
</evidence>
<evidence type="ECO:0000256" key="9">
    <source>
        <dbReference type="ARBA" id="ARBA00023242"/>
    </source>
</evidence>
<dbReference type="SMART" id="SM00066">
    <property type="entry name" value="GAL4"/>
    <property type="match status" value="1"/>
</dbReference>
<dbReference type="CDD" id="cd12148">
    <property type="entry name" value="fungal_TF_MHR"/>
    <property type="match status" value="1"/>
</dbReference>
<dbReference type="Pfam" id="PF00172">
    <property type="entry name" value="Zn_clus"/>
    <property type="match status" value="1"/>
</dbReference>
<evidence type="ECO:0000256" key="8">
    <source>
        <dbReference type="ARBA" id="ARBA00023163"/>
    </source>
</evidence>
<evidence type="ECO:0000256" key="3">
    <source>
        <dbReference type="ARBA" id="ARBA00022833"/>
    </source>
</evidence>
<keyword evidence="4" id="KW-0672">Quinate metabolism</keyword>
<dbReference type="GO" id="GO:0005634">
    <property type="term" value="C:nucleus"/>
    <property type="evidence" value="ECO:0007669"/>
    <property type="project" value="UniProtKB-SubCell"/>
</dbReference>
<keyword evidence="5" id="KW-0805">Transcription regulation</keyword>
<dbReference type="VEuPathDB" id="FungiDB:EYZ11_012064"/>
<dbReference type="Gene3D" id="4.10.240.10">
    <property type="entry name" value="Zn(2)-C6 fungal-type DNA-binding domain"/>
    <property type="match status" value="1"/>
</dbReference>
<keyword evidence="8" id="KW-0804">Transcription</keyword>
<dbReference type="VEuPathDB" id="FungiDB:EYZ11_012067"/>
<evidence type="ECO:0000256" key="1">
    <source>
        <dbReference type="ARBA" id="ARBA00004123"/>
    </source>
</evidence>
<comment type="subcellular location">
    <subcellularLocation>
        <location evidence="1">Nucleus</location>
    </subcellularLocation>
</comment>
<reference evidence="12 13" key="1">
    <citation type="submission" date="2019-08" db="EMBL/GenBank/DDBJ databases">
        <title>The genome sequence of a newly discovered highly antifungal drug resistant Aspergillus species, Aspergillus tanneri NIH 1004.</title>
        <authorList>
            <person name="Mounaud S."/>
            <person name="Singh I."/>
            <person name="Joardar V."/>
            <person name="Pakala S."/>
            <person name="Pakala S."/>
            <person name="Venepally P."/>
            <person name="Chung J.K."/>
            <person name="Losada L."/>
            <person name="Nierman W.C."/>
        </authorList>
    </citation>
    <scope>NUCLEOTIDE SEQUENCE [LARGE SCALE GENOMIC DNA]</scope>
    <source>
        <strain evidence="12 13">NIH1004</strain>
    </source>
</reference>
<gene>
    <name evidence="12" type="ORF">ATNIH1004_009096</name>
</gene>
<evidence type="ECO:0000256" key="6">
    <source>
        <dbReference type="ARBA" id="ARBA00023125"/>
    </source>
</evidence>
<feature type="region of interest" description="Disordered" evidence="10">
    <location>
        <begin position="669"/>
        <end position="689"/>
    </location>
</feature>
<evidence type="ECO:0000256" key="2">
    <source>
        <dbReference type="ARBA" id="ARBA00022723"/>
    </source>
</evidence>
<dbReference type="GO" id="GO:0045944">
    <property type="term" value="P:positive regulation of transcription by RNA polymerase II"/>
    <property type="evidence" value="ECO:0007669"/>
    <property type="project" value="TreeGrafter"/>
</dbReference>
<evidence type="ECO:0000256" key="10">
    <source>
        <dbReference type="SAM" id="MobiDB-lite"/>
    </source>
</evidence>
<dbReference type="Pfam" id="PF04082">
    <property type="entry name" value="Fungal_trans"/>
    <property type="match status" value="1"/>
</dbReference>
<dbReference type="InterPro" id="IPR001138">
    <property type="entry name" value="Zn2Cys6_DnaBD"/>
</dbReference>
<dbReference type="InterPro" id="IPR036864">
    <property type="entry name" value="Zn2-C6_fun-type_DNA-bd_sf"/>
</dbReference>
<dbReference type="PANTHER" id="PTHR47655:SF1">
    <property type="entry name" value="ZN(II)2CYS6 TRANSCRIPTION FACTOR (EUROFUNG)"/>
    <property type="match status" value="1"/>
</dbReference>
<protein>
    <recommendedName>
        <fullName evidence="11">Zn(2)-C6 fungal-type domain-containing protein</fullName>
    </recommendedName>
</protein>
<dbReference type="FunFam" id="4.10.240.10:FF:000005">
    <property type="entry name" value="Quinic acid utilization activator"/>
    <property type="match status" value="1"/>
</dbReference>
<dbReference type="SMART" id="SM00906">
    <property type="entry name" value="Fungal_trans"/>
    <property type="match status" value="1"/>
</dbReference>
<dbReference type="CDD" id="cd00067">
    <property type="entry name" value="GAL4"/>
    <property type="match status" value="1"/>
</dbReference>
<dbReference type="SUPFAM" id="SSF57701">
    <property type="entry name" value="Zn2/Cys6 DNA-binding domain"/>
    <property type="match status" value="1"/>
</dbReference>
<evidence type="ECO:0000313" key="12">
    <source>
        <dbReference type="EMBL" id="KAA8644887.1"/>
    </source>
</evidence>
<dbReference type="GO" id="GO:0006351">
    <property type="term" value="P:DNA-templated transcription"/>
    <property type="evidence" value="ECO:0007669"/>
    <property type="project" value="InterPro"/>
</dbReference>
<accession>A0A5M9MQN8</accession>
<dbReference type="EMBL" id="QUQM01000006">
    <property type="protein sequence ID" value="KAA8644887.1"/>
    <property type="molecule type" value="Genomic_DNA"/>
</dbReference>
<dbReference type="Proteomes" id="UP000324241">
    <property type="component" value="Unassembled WGS sequence"/>
</dbReference>
<evidence type="ECO:0000313" key="13">
    <source>
        <dbReference type="Proteomes" id="UP000324241"/>
    </source>
</evidence>
<comment type="caution">
    <text evidence="12">The sequence shown here is derived from an EMBL/GenBank/DDBJ whole genome shotgun (WGS) entry which is preliminary data.</text>
</comment>
<evidence type="ECO:0000259" key="11">
    <source>
        <dbReference type="PROSITE" id="PS50048"/>
    </source>
</evidence>
<sequence>MDEGSDPKATRRKRVSRACDRCRSKKDKCDGLRPACSACQASGHTCSYDPQTKKRGLPEGYVRGLEKLWALSICNIDGFEDTMLTLLGTTAESACRRDKLMNLWTDDVASETLHDSWKTSRLYNALEKMLSNPDSSPSHRPEKRSREDVSDFSLTPESEWGFRVDRRSTPSLDAGLRVKPSAVYSDAKRARLSHPLDNLSLPFDSGTRVSLELPTQTSQLLDIYFAVTHSWFPIVAKHNILRASYLYANAPLSVTKTAPGSGNHATLWALLSYTISQSTMTSPGRSSESIAKTREYYSVSLSLIPSEADRYELGHVQALLLLTLVNIGLEDWTTALLLSGQAVRMAISMGLGAPTDFRLSEERRQGKVVFLGCFVIDSLLSFRMSRRPCMHPRDLASVGLLEEDGLEEWNSWTDILPPAGTKLGNNPPRRGPLLALSCFNRLVELASVLNKISRDAITGVSAHIFAQQLVLELKQWDERLPLGCRLISPESIYPERHSALLPHQTYLCLTYLATLLWLYLRMASYELEMHRSQRAAIEGAKNLLFRALPMISQHIDNFRACGLPPLFEFSLWTLTEQALTLRSKVKYNMFPFGRWVEALLQQTMQLKLAWPIYRTLARKIDYWYHCKDLPETLSYFRSSKAENTPRVAPSSPNNDPFVDTMPTAATCHRDSNTEASVAPQNPPTTSDSSYTSAILGISVPVEEQYMTSKDRIMENTDLCMLDLSFQQQQEEPPLPRDRTTVHEDKSDLAHGLDAMLPPEHPLSTPDSSVSKIAMTGKSTSNDRPLLSNNSEFLDHDSSSKGDLSAPGTDIDSIFKDLAYLDTTEWAISREAGLKEFGFIDDSTFHAFCHDPDRLAESQSLVHPPSFEDIWPPPGFFPETFQDSAEDAMEV</sequence>